<dbReference type="Proteomes" id="UP000324022">
    <property type="component" value="Unassembled WGS sequence"/>
</dbReference>
<name>A0A5C3E9M4_9BASI</name>
<feature type="region of interest" description="Disordered" evidence="1">
    <location>
        <begin position="121"/>
        <end position="150"/>
    </location>
</feature>
<accession>A0A5C3E9M4</accession>
<organism evidence="2 3">
    <name type="scientific">Ustilago trichophora</name>
    <dbReference type="NCBI Taxonomy" id="86804"/>
    <lineage>
        <taxon>Eukaryota</taxon>
        <taxon>Fungi</taxon>
        <taxon>Dikarya</taxon>
        <taxon>Basidiomycota</taxon>
        <taxon>Ustilaginomycotina</taxon>
        <taxon>Ustilaginomycetes</taxon>
        <taxon>Ustilaginales</taxon>
        <taxon>Ustilaginaceae</taxon>
        <taxon>Ustilago</taxon>
    </lineage>
</organism>
<gene>
    <name evidence="2" type="ORF">UTRI_10500</name>
</gene>
<evidence type="ECO:0000313" key="2">
    <source>
        <dbReference type="EMBL" id="SPO27383.1"/>
    </source>
</evidence>
<feature type="compositionally biased region" description="Basic and acidic residues" evidence="1">
    <location>
        <begin position="141"/>
        <end position="150"/>
    </location>
</feature>
<evidence type="ECO:0000313" key="3">
    <source>
        <dbReference type="Proteomes" id="UP000324022"/>
    </source>
</evidence>
<reference evidence="2 3" key="1">
    <citation type="submission" date="2018-03" db="EMBL/GenBank/DDBJ databases">
        <authorList>
            <person name="Guldener U."/>
        </authorList>
    </citation>
    <scope>NUCLEOTIDE SEQUENCE [LARGE SCALE GENOMIC DNA]</scope>
    <source>
        <strain evidence="2 3">NBRC100155</strain>
    </source>
</reference>
<dbReference type="EMBL" id="OOIN01000017">
    <property type="protein sequence ID" value="SPO27383.1"/>
    <property type="molecule type" value="Genomic_DNA"/>
</dbReference>
<dbReference type="AlphaFoldDB" id="A0A5C3E9M4"/>
<dbReference type="OrthoDB" id="2555429at2759"/>
<feature type="region of interest" description="Disordered" evidence="1">
    <location>
        <begin position="228"/>
        <end position="255"/>
    </location>
</feature>
<sequence>MGNISSRQATNLIDGFVLRLARTIDSILRTINRKLSTVSSFFFSRVFGYDVVFTDDSAPCVSHGGTSGDAAQGLMCQGNVCIVPVSRIQQRQLEKKRRSERRKRAEAAALGEGLLRKHHREKEGAGGLYAKMGSVPSSPVAEKDRDRERVMESLGPVARAPAPRPVEERETVGERERGKLWVMGNVQPRNAPVAQVPVQYSRMVAAESGPSSPVGDKTIDERVLQRMQEQRASSSATVAVKTRIQPRKSSKPPRLALSEKIEPVAEKNEISAEGNFAAVHLTTRKDAPVPVRALHTPKAIRLPPGALSLGPSSWEPSFRHPFTLDHEPVTAFTSKAKQQLRQQYRPRLSLDTHLETSPLPHAAAAFIASPLSLSDEGEGEDSYDSTAILNLGMGISRPPSTASNHRARTPGMARKSIDAISLRSVDSSAHGGGDRVIDVKTLASKAVKEEKGRKVWKDEVNKFAMQRCLLQQQGGACDPGRRFSTATLAGAASDKALTRVRTQEGEPLALLGNNAGNKGRRGSSPALNLGMGMVSGRSTPVLRAESPLHTVLR</sequence>
<proteinExistence type="predicted"/>
<protein>
    <submittedName>
        <fullName evidence="2">Uncharacterized protein</fullName>
    </submittedName>
</protein>
<keyword evidence="3" id="KW-1185">Reference proteome</keyword>
<evidence type="ECO:0000256" key="1">
    <source>
        <dbReference type="SAM" id="MobiDB-lite"/>
    </source>
</evidence>